<keyword evidence="3" id="KW-0329">Glyoxylate bypass</keyword>
<evidence type="ECO:0000256" key="3">
    <source>
        <dbReference type="ARBA" id="ARBA00022435"/>
    </source>
</evidence>
<dbReference type="NCBIfam" id="TIGR01346">
    <property type="entry name" value="isocit_lyase"/>
    <property type="match status" value="1"/>
</dbReference>
<dbReference type="Pfam" id="PF00463">
    <property type="entry name" value="ICL"/>
    <property type="match status" value="2"/>
</dbReference>
<dbReference type="STRING" id="1890364.A0A2P6NT19"/>
<dbReference type="Gene3D" id="1.10.10.850">
    <property type="match status" value="1"/>
</dbReference>
<accession>A0A2P6NT19</accession>
<protein>
    <recommendedName>
        <fullName evidence="2">isocitrate lyase</fullName>
        <ecNumber evidence="2">4.1.3.1</ecNumber>
    </recommendedName>
</protein>
<evidence type="ECO:0000256" key="5">
    <source>
        <dbReference type="ARBA" id="ARBA00023239"/>
    </source>
</evidence>
<proteinExistence type="predicted"/>
<sequence>MNEDVLETRQSEAKPSPDKRLVKMHGCWGNRRVPRNRYKDSLEAPKVKNLNGDLENVDSDRWMQCYKSAKEFTSYQSQIERREPRGPSTLSYRGNNDNSNTRIIYLYSNNMGQLDEFAIEGHHNAADVDAFINSERFAGIIRPYNGSKVIQFRPPVPRKYASDFMSRKLWKLLKEMQGQKKASFTFGALDPVQVVQMAPYLTSVYVSGWQCSSTASSSNEPGPDLADYPYTTVPNKVDQLFKAQEFHSRKQQFERSTMSKEEQKRKAPIDFMRPIIADGDTGHGGLTAVMKLTKLFIEAGASGIHLEDQKPGTKKCGHMGGKVLVSTQEHIDRLVAARFQADICGVPLILVARTDAEAATLLDNNMDPRDHPFIIGATADGKESTYPKAVEAVLKQKGDAKALDHWKRESRHLSHPDARALAAKLGVSIQWDWEKTRAPEGYYRIQGGIDYCIARAIAFAPYCDLIWMESGKPILKEAERFAAEVLRAVPGKMLAYNLSPSFNWDAAGMTDTEIRDFIDRLAGLGFVWQFITLAGFHGNALVIDQFAKAYSQEKMLAYVRDIQRKEREYSVSTLTHQKWSGAEYVDGMLGVVTGGKSSTLAMSHGVTEKQFGSKL</sequence>
<dbReference type="PROSITE" id="PS00161">
    <property type="entry name" value="ISOCITRATE_LYASE"/>
    <property type="match status" value="1"/>
</dbReference>
<dbReference type="GO" id="GO:0006099">
    <property type="term" value="P:tricarboxylic acid cycle"/>
    <property type="evidence" value="ECO:0007669"/>
    <property type="project" value="UniProtKB-KW"/>
</dbReference>
<dbReference type="Proteomes" id="UP000241769">
    <property type="component" value="Unassembled WGS sequence"/>
</dbReference>
<dbReference type="AlphaFoldDB" id="A0A2P6NT19"/>
<evidence type="ECO:0000313" key="6">
    <source>
        <dbReference type="EMBL" id="PRP87115.1"/>
    </source>
</evidence>
<dbReference type="PANTHER" id="PTHR21631:SF3">
    <property type="entry name" value="BIFUNCTIONAL GLYOXYLATE CYCLE PROTEIN"/>
    <property type="match status" value="1"/>
</dbReference>
<evidence type="ECO:0000256" key="1">
    <source>
        <dbReference type="ARBA" id="ARBA00004793"/>
    </source>
</evidence>
<dbReference type="FunCoup" id="A0A2P6NT19">
    <property type="interactions" value="86"/>
</dbReference>
<organism evidence="6 7">
    <name type="scientific">Planoprotostelium fungivorum</name>
    <dbReference type="NCBI Taxonomy" id="1890364"/>
    <lineage>
        <taxon>Eukaryota</taxon>
        <taxon>Amoebozoa</taxon>
        <taxon>Evosea</taxon>
        <taxon>Variosea</taxon>
        <taxon>Cavosteliida</taxon>
        <taxon>Cavosteliaceae</taxon>
        <taxon>Planoprotostelium</taxon>
    </lineage>
</organism>
<gene>
    <name evidence="6" type="ORF">PROFUN_01377</name>
</gene>
<keyword evidence="4" id="KW-0816">Tricarboxylic acid cycle</keyword>
<dbReference type="Gene3D" id="3.20.20.60">
    <property type="entry name" value="Phosphoenolpyruvate-binding domains"/>
    <property type="match status" value="1"/>
</dbReference>
<dbReference type="InterPro" id="IPR015813">
    <property type="entry name" value="Pyrv/PenolPyrv_kinase-like_dom"/>
</dbReference>
<dbReference type="InterPro" id="IPR018523">
    <property type="entry name" value="Isocitrate_lyase_ph_CS"/>
</dbReference>
<comment type="pathway">
    <text evidence="1">Carbohydrate metabolism; glyoxylate cycle; (S)-malate from isocitrate: step 1/2.</text>
</comment>
<dbReference type="SUPFAM" id="SSF51621">
    <property type="entry name" value="Phosphoenolpyruvate/pyruvate domain"/>
    <property type="match status" value="1"/>
</dbReference>
<keyword evidence="5 6" id="KW-0456">Lyase</keyword>
<dbReference type="GO" id="GO:0006097">
    <property type="term" value="P:glyoxylate cycle"/>
    <property type="evidence" value="ECO:0007669"/>
    <property type="project" value="UniProtKB-KW"/>
</dbReference>
<dbReference type="GO" id="GO:0004451">
    <property type="term" value="F:isocitrate lyase activity"/>
    <property type="evidence" value="ECO:0007669"/>
    <property type="project" value="UniProtKB-EC"/>
</dbReference>
<evidence type="ECO:0000256" key="4">
    <source>
        <dbReference type="ARBA" id="ARBA00022532"/>
    </source>
</evidence>
<dbReference type="InterPro" id="IPR039556">
    <property type="entry name" value="ICL/PEPM"/>
</dbReference>
<reference evidence="6 7" key="1">
    <citation type="journal article" date="2018" name="Genome Biol. Evol.">
        <title>Multiple Roots of Fruiting Body Formation in Amoebozoa.</title>
        <authorList>
            <person name="Hillmann F."/>
            <person name="Forbes G."/>
            <person name="Novohradska S."/>
            <person name="Ferling I."/>
            <person name="Riege K."/>
            <person name="Groth M."/>
            <person name="Westermann M."/>
            <person name="Marz M."/>
            <person name="Spaller T."/>
            <person name="Winckler T."/>
            <person name="Schaap P."/>
            <person name="Glockner G."/>
        </authorList>
    </citation>
    <scope>NUCLEOTIDE SEQUENCE [LARGE SCALE GENOMIC DNA]</scope>
    <source>
        <strain evidence="6 7">Jena</strain>
    </source>
</reference>
<evidence type="ECO:0000313" key="7">
    <source>
        <dbReference type="Proteomes" id="UP000241769"/>
    </source>
</evidence>
<dbReference type="InterPro" id="IPR006254">
    <property type="entry name" value="Isocitrate_lyase"/>
</dbReference>
<dbReference type="InParanoid" id="A0A2P6NT19"/>
<dbReference type="EMBL" id="MDYQ01000022">
    <property type="protein sequence ID" value="PRP87115.1"/>
    <property type="molecule type" value="Genomic_DNA"/>
</dbReference>
<dbReference type="PANTHER" id="PTHR21631">
    <property type="entry name" value="ISOCITRATE LYASE/MALATE SYNTHASE"/>
    <property type="match status" value="1"/>
</dbReference>
<keyword evidence="7" id="KW-1185">Reference proteome</keyword>
<evidence type="ECO:0000256" key="2">
    <source>
        <dbReference type="ARBA" id="ARBA00012909"/>
    </source>
</evidence>
<dbReference type="EC" id="4.1.3.1" evidence="2"/>
<name>A0A2P6NT19_9EUKA</name>
<comment type="caution">
    <text evidence="6">The sequence shown here is derived from an EMBL/GenBank/DDBJ whole genome shotgun (WGS) entry which is preliminary data.</text>
</comment>
<dbReference type="InterPro" id="IPR040442">
    <property type="entry name" value="Pyrv_kinase-like_dom_sf"/>
</dbReference>
<dbReference type="CDD" id="cd00377">
    <property type="entry name" value="ICL_PEPM"/>
    <property type="match status" value="1"/>
</dbReference>
<dbReference type="OrthoDB" id="4078635at2759"/>